<feature type="region of interest" description="Disordered" evidence="1">
    <location>
        <begin position="267"/>
        <end position="288"/>
    </location>
</feature>
<dbReference type="Proteomes" id="UP000789390">
    <property type="component" value="Unassembled WGS sequence"/>
</dbReference>
<dbReference type="OrthoDB" id="6396913at2759"/>
<comment type="caution">
    <text evidence="2">The sequence shown here is derived from an EMBL/GenBank/DDBJ whole genome shotgun (WGS) entry which is preliminary data.</text>
</comment>
<reference evidence="2" key="1">
    <citation type="submission" date="2021-11" db="EMBL/GenBank/DDBJ databases">
        <authorList>
            <person name="Schell T."/>
        </authorList>
    </citation>
    <scope>NUCLEOTIDE SEQUENCE</scope>
    <source>
        <strain evidence="2">M5</strain>
    </source>
</reference>
<organism evidence="2 3">
    <name type="scientific">Daphnia galeata</name>
    <dbReference type="NCBI Taxonomy" id="27404"/>
    <lineage>
        <taxon>Eukaryota</taxon>
        <taxon>Metazoa</taxon>
        <taxon>Ecdysozoa</taxon>
        <taxon>Arthropoda</taxon>
        <taxon>Crustacea</taxon>
        <taxon>Branchiopoda</taxon>
        <taxon>Diplostraca</taxon>
        <taxon>Cladocera</taxon>
        <taxon>Anomopoda</taxon>
        <taxon>Daphniidae</taxon>
        <taxon>Daphnia</taxon>
    </lineage>
</organism>
<proteinExistence type="predicted"/>
<feature type="region of interest" description="Disordered" evidence="1">
    <location>
        <begin position="139"/>
        <end position="193"/>
    </location>
</feature>
<feature type="compositionally biased region" description="Polar residues" evidence="1">
    <location>
        <begin position="273"/>
        <end position="282"/>
    </location>
</feature>
<dbReference type="EMBL" id="CAKKLH010000345">
    <property type="protein sequence ID" value="CAH0113737.1"/>
    <property type="molecule type" value="Genomic_DNA"/>
</dbReference>
<name>A0A8J2S2M6_9CRUS</name>
<accession>A0A8J2S2M6</accession>
<dbReference type="AlphaFoldDB" id="A0A8J2S2M6"/>
<evidence type="ECO:0000313" key="3">
    <source>
        <dbReference type="Proteomes" id="UP000789390"/>
    </source>
</evidence>
<gene>
    <name evidence="2" type="ORF">DGAL_LOCUS17646</name>
</gene>
<keyword evidence="3" id="KW-1185">Reference proteome</keyword>
<evidence type="ECO:0000313" key="2">
    <source>
        <dbReference type="EMBL" id="CAH0113737.1"/>
    </source>
</evidence>
<evidence type="ECO:0000256" key="1">
    <source>
        <dbReference type="SAM" id="MobiDB-lite"/>
    </source>
</evidence>
<feature type="compositionally biased region" description="Polar residues" evidence="1">
    <location>
        <begin position="139"/>
        <end position="153"/>
    </location>
</feature>
<feature type="region of interest" description="Disordered" evidence="1">
    <location>
        <begin position="215"/>
        <end position="235"/>
    </location>
</feature>
<protein>
    <submittedName>
        <fullName evidence="2">Uncharacterized protein</fullName>
    </submittedName>
</protein>
<sequence>MTEADKQASSKAWTIRHCPVHFSERSYKFVTELQNIHRLNSEPGQIVSGTDSITFSSTLDTLVLELSSIEFILGQIVSGTDSITFKSTLDTLITELYNFSTRPDTLSQKIHWSDCTWLVKSKFYIVDLHTPVGLQEATTKLNPKTATQKSDLSSEPEDLGRGKRVRRMTRPFSPGTDYRQESSSGSEEEGASQLMENGLPHAPFLLPVAQSTALSDESIPGTYSSPPNEENAGTPTQEICSQFLSTPITYPQSSSEVEDCSMQIHGQVPRKNSGASGSTYTENVVAGSSSPPACGSSGIMVVSDSRITTYGLFKIKNQAMFKNQ</sequence>